<name>E3CV20_9BACT</name>
<feature type="transmembrane region" description="Helical" evidence="9">
    <location>
        <begin position="114"/>
        <end position="135"/>
    </location>
</feature>
<feature type="transmembrane region" description="Helical" evidence="9">
    <location>
        <begin position="34"/>
        <end position="54"/>
    </location>
</feature>
<dbReference type="EMBL" id="CM001022">
    <property type="protein sequence ID" value="EFQ23177.1"/>
    <property type="molecule type" value="Genomic_DNA"/>
</dbReference>
<comment type="similarity">
    <text evidence="8">Belongs to the TRAP transporter small permease family.</text>
</comment>
<protein>
    <submittedName>
        <fullName evidence="11">Tripartite ATP-independent periplasmic transporter DctQ component</fullName>
    </submittedName>
</protein>
<evidence type="ECO:0000256" key="8">
    <source>
        <dbReference type="ARBA" id="ARBA00038436"/>
    </source>
</evidence>
<reference evidence="11 12" key="1">
    <citation type="journal article" date="2010" name="Stand. Genomic Sci.">
        <title>Non-contiguous finished genome sequence of Aminomonas paucivorans type strain (GLU-3).</title>
        <authorList>
            <person name="Pitluck S."/>
            <person name="Yasawong M."/>
            <person name="Held B."/>
            <person name="Lapidus A."/>
            <person name="Nolan M."/>
            <person name="Copeland A."/>
            <person name="Lucas S."/>
            <person name="Del Rio T.G."/>
            <person name="Tice H."/>
            <person name="Cheng J.F."/>
            <person name="Chertkov O."/>
            <person name="Goodwin L."/>
            <person name="Tapia R."/>
            <person name="Han C."/>
            <person name="Liolios K."/>
            <person name="Ivanova N."/>
            <person name="Mavromatis K."/>
            <person name="Ovchinnikova G."/>
            <person name="Pati A."/>
            <person name="Chen A."/>
            <person name="Palaniappan K."/>
            <person name="Land M."/>
            <person name="Hauser L."/>
            <person name="Chang Y.J."/>
            <person name="Jeffries C.D."/>
            <person name="Pukall R."/>
            <person name="Spring S."/>
            <person name="Rohde M."/>
            <person name="Sikorski J."/>
            <person name="Goker M."/>
            <person name="Woyke T."/>
            <person name="Bristow J."/>
            <person name="Eisen J.A."/>
            <person name="Markowitz V."/>
            <person name="Hugenholtz P."/>
            <person name="Kyrpides N.C."/>
            <person name="Klenk H.P."/>
        </authorList>
    </citation>
    <scope>NUCLEOTIDE SEQUENCE [LARGE SCALE GENOMIC DNA]</scope>
    <source>
        <strain evidence="11 12">DSM 12260</strain>
    </source>
</reference>
<feature type="transmembrane region" description="Helical" evidence="9">
    <location>
        <begin position="163"/>
        <end position="185"/>
    </location>
</feature>
<evidence type="ECO:0000256" key="5">
    <source>
        <dbReference type="ARBA" id="ARBA00022692"/>
    </source>
</evidence>
<proteinExistence type="inferred from homology"/>
<evidence type="ECO:0000256" key="6">
    <source>
        <dbReference type="ARBA" id="ARBA00022989"/>
    </source>
</evidence>
<keyword evidence="4" id="KW-0997">Cell inner membrane</keyword>
<keyword evidence="12" id="KW-1185">Reference proteome</keyword>
<dbReference type="PANTHER" id="PTHR35011">
    <property type="entry name" value="2,3-DIKETO-L-GULONATE TRAP TRANSPORTER SMALL PERMEASE PROTEIN YIAM"/>
    <property type="match status" value="1"/>
</dbReference>
<keyword evidence="6 9" id="KW-1133">Transmembrane helix</keyword>
<evidence type="ECO:0000313" key="11">
    <source>
        <dbReference type="EMBL" id="EFQ23177.1"/>
    </source>
</evidence>
<dbReference type="Pfam" id="PF04290">
    <property type="entry name" value="DctQ"/>
    <property type="match status" value="1"/>
</dbReference>
<feature type="transmembrane region" description="Helical" evidence="9">
    <location>
        <begin position="74"/>
        <end position="93"/>
    </location>
</feature>
<dbReference type="GO" id="GO:0015740">
    <property type="term" value="P:C4-dicarboxylate transport"/>
    <property type="evidence" value="ECO:0007669"/>
    <property type="project" value="TreeGrafter"/>
</dbReference>
<keyword evidence="5 9" id="KW-0812">Transmembrane</keyword>
<evidence type="ECO:0000256" key="2">
    <source>
        <dbReference type="ARBA" id="ARBA00022448"/>
    </source>
</evidence>
<dbReference type="STRING" id="584708.Apau_0749"/>
<evidence type="ECO:0000256" key="3">
    <source>
        <dbReference type="ARBA" id="ARBA00022475"/>
    </source>
</evidence>
<dbReference type="PANTHER" id="PTHR35011:SF2">
    <property type="entry name" value="2,3-DIKETO-L-GULONATE TRAP TRANSPORTER SMALL PERMEASE PROTEIN YIAM"/>
    <property type="match status" value="1"/>
</dbReference>
<evidence type="ECO:0000259" key="10">
    <source>
        <dbReference type="Pfam" id="PF04290"/>
    </source>
</evidence>
<evidence type="ECO:0000256" key="9">
    <source>
        <dbReference type="SAM" id="Phobius"/>
    </source>
</evidence>
<dbReference type="PaxDb" id="584708-Apau_0749"/>
<evidence type="ECO:0000256" key="4">
    <source>
        <dbReference type="ARBA" id="ARBA00022519"/>
    </source>
</evidence>
<dbReference type="eggNOG" id="COG3090">
    <property type="taxonomic scope" value="Bacteria"/>
</dbReference>
<organism evidence="11 12">
    <name type="scientific">Aminomonas paucivorans DSM 12260</name>
    <dbReference type="NCBI Taxonomy" id="584708"/>
    <lineage>
        <taxon>Bacteria</taxon>
        <taxon>Thermotogati</taxon>
        <taxon>Synergistota</taxon>
        <taxon>Synergistia</taxon>
        <taxon>Synergistales</taxon>
        <taxon>Synergistaceae</taxon>
        <taxon>Aminomonas</taxon>
    </lineage>
</organism>
<dbReference type="GO" id="GO:0005886">
    <property type="term" value="C:plasma membrane"/>
    <property type="evidence" value="ECO:0007669"/>
    <property type="project" value="UniProtKB-SubCell"/>
</dbReference>
<keyword evidence="7 9" id="KW-0472">Membrane</keyword>
<gene>
    <name evidence="11" type="ORF">Apau_0749</name>
</gene>
<dbReference type="GO" id="GO:0022857">
    <property type="term" value="F:transmembrane transporter activity"/>
    <property type="evidence" value="ECO:0007669"/>
    <property type="project" value="TreeGrafter"/>
</dbReference>
<dbReference type="InterPro" id="IPR055348">
    <property type="entry name" value="DctQ"/>
</dbReference>
<sequence length="197" mass="21973">MSEQVEAMDTPSCDSCGTVCSPAPHRPKNPVDKVVVGFFSLVCFSMSVLLAALITAATLMRYVFQADLYGYEEWVKLFAFWLYFCGAGYGAFNKSHVSADLVTAYIPEGGFKRFLAFLKDLVTFAVTCLFLYYGYEFFMFGFRGPLGTGIALPMTTIWRIPLWTSYLAITLGLFFMAWYFGVALLQSAKALLKGEKA</sequence>
<dbReference type="InterPro" id="IPR007387">
    <property type="entry name" value="TRAP_DctQ"/>
</dbReference>
<feature type="domain" description="Tripartite ATP-independent periplasmic transporters DctQ component" evidence="10">
    <location>
        <begin position="51"/>
        <end position="188"/>
    </location>
</feature>
<evidence type="ECO:0000313" key="12">
    <source>
        <dbReference type="Proteomes" id="UP000005096"/>
    </source>
</evidence>
<accession>E3CV20</accession>
<keyword evidence="3" id="KW-1003">Cell membrane</keyword>
<dbReference type="AlphaFoldDB" id="E3CV20"/>
<dbReference type="HOGENOM" id="CLU_1420841_0_0_0"/>
<dbReference type="Proteomes" id="UP000005096">
    <property type="component" value="Chromosome"/>
</dbReference>
<comment type="subcellular location">
    <subcellularLocation>
        <location evidence="1">Cell inner membrane</location>
        <topology evidence="1">Multi-pass membrane protein</topology>
    </subcellularLocation>
</comment>
<evidence type="ECO:0000256" key="1">
    <source>
        <dbReference type="ARBA" id="ARBA00004429"/>
    </source>
</evidence>
<evidence type="ECO:0000256" key="7">
    <source>
        <dbReference type="ARBA" id="ARBA00023136"/>
    </source>
</evidence>
<keyword evidence="2" id="KW-0813">Transport</keyword>